<dbReference type="Gene3D" id="3.30.1390.10">
    <property type="match status" value="1"/>
</dbReference>
<reference evidence="4 5" key="1">
    <citation type="submission" date="2018-10" db="EMBL/GenBank/DDBJ databases">
        <authorList>
            <person name="Chen W.-M."/>
        </authorList>
    </citation>
    <scope>NUCLEOTIDE SEQUENCE [LARGE SCALE GENOMIC DNA]</scope>
    <source>
        <strain evidence="4 5">THS-13</strain>
    </source>
</reference>
<feature type="region of interest" description="Disordered" evidence="2">
    <location>
        <begin position="1"/>
        <end position="34"/>
    </location>
</feature>
<evidence type="ECO:0000256" key="1">
    <source>
        <dbReference type="HAMAP-Rule" id="MF_00302"/>
    </source>
</evidence>
<comment type="similarity">
    <text evidence="1">Belongs to the ClpS family.</text>
</comment>
<comment type="caution">
    <text evidence="4">The sequence shown here is derived from an EMBL/GenBank/DDBJ whole genome shotgun (WGS) entry which is preliminary data.</text>
</comment>
<protein>
    <recommendedName>
        <fullName evidence="1">ATP-dependent Clp protease adapter protein ClpS</fullName>
    </recommendedName>
</protein>
<keyword evidence="4" id="KW-0378">Hydrolase</keyword>
<dbReference type="AlphaFoldDB" id="A0A3N0V8N2"/>
<dbReference type="NCBIfam" id="NF000672">
    <property type="entry name" value="PRK00033.1-5"/>
    <property type="match status" value="1"/>
</dbReference>
<gene>
    <name evidence="1 4" type="primary">clpS</name>
    <name evidence="4" type="ORF">ED208_12170</name>
</gene>
<dbReference type="GO" id="GO:0008233">
    <property type="term" value="F:peptidase activity"/>
    <property type="evidence" value="ECO:0007669"/>
    <property type="project" value="UniProtKB-KW"/>
</dbReference>
<dbReference type="FunCoup" id="A0A3N0V8N2">
    <property type="interactions" value="211"/>
</dbReference>
<evidence type="ECO:0000313" key="4">
    <source>
        <dbReference type="EMBL" id="ROH89157.1"/>
    </source>
</evidence>
<name>A0A3N0V8N2_9GAMM</name>
<feature type="domain" description="Adaptor protein ClpS core" evidence="3">
    <location>
        <begin position="33"/>
        <end position="109"/>
    </location>
</feature>
<dbReference type="InterPro" id="IPR003769">
    <property type="entry name" value="ClpS_core"/>
</dbReference>
<dbReference type="SUPFAM" id="SSF54736">
    <property type="entry name" value="ClpS-like"/>
    <property type="match status" value="1"/>
</dbReference>
<dbReference type="Pfam" id="PF02617">
    <property type="entry name" value="ClpS"/>
    <property type="match status" value="1"/>
</dbReference>
<dbReference type="PANTHER" id="PTHR33473">
    <property type="entry name" value="ATP-DEPENDENT CLP PROTEASE ADAPTER PROTEIN CLPS1, CHLOROPLASTIC"/>
    <property type="match status" value="1"/>
</dbReference>
<evidence type="ECO:0000313" key="5">
    <source>
        <dbReference type="Proteomes" id="UP000282106"/>
    </source>
</evidence>
<dbReference type="InterPro" id="IPR014719">
    <property type="entry name" value="Ribosomal_bL12_C/ClpS-like"/>
</dbReference>
<comment type="subunit">
    <text evidence="1">Binds to the N-terminal domain of the chaperone ClpA.</text>
</comment>
<comment type="function">
    <text evidence="1">Involved in the modulation of the specificity of the ClpAP-mediated ATP-dependent protein degradation.</text>
</comment>
<dbReference type="FunFam" id="3.30.1390.10:FF:000002">
    <property type="entry name" value="ATP-dependent Clp protease adapter protein ClpS"/>
    <property type="match status" value="1"/>
</dbReference>
<dbReference type="InParanoid" id="A0A3N0V8N2"/>
<dbReference type="GO" id="GO:0030163">
    <property type="term" value="P:protein catabolic process"/>
    <property type="evidence" value="ECO:0007669"/>
    <property type="project" value="InterPro"/>
</dbReference>
<dbReference type="RefSeq" id="WP_123212179.1">
    <property type="nucleotide sequence ID" value="NZ_RJVO01000005.1"/>
</dbReference>
<dbReference type="InterPro" id="IPR022935">
    <property type="entry name" value="ClpS"/>
</dbReference>
<evidence type="ECO:0000259" key="3">
    <source>
        <dbReference type="Pfam" id="PF02617"/>
    </source>
</evidence>
<keyword evidence="5" id="KW-1185">Reference proteome</keyword>
<accession>A0A3N0V8N2</accession>
<dbReference type="GO" id="GO:0006508">
    <property type="term" value="P:proteolysis"/>
    <property type="evidence" value="ECO:0007669"/>
    <property type="project" value="UniProtKB-UniRule"/>
</dbReference>
<dbReference type="Proteomes" id="UP000282106">
    <property type="component" value="Unassembled WGS sequence"/>
</dbReference>
<sequence length="115" mass="12811">MSPPKNPQSQDHDHEEGRGSGLAVAPAKPKLQPPPQFRVVMMNDDFTPMEFVVQVLQQFFNHSREKAVQIMLTVHQQGKGVAGIYPVEIAETKAAQANAYARKNQHPLLTVLEKV</sequence>
<dbReference type="PANTHER" id="PTHR33473:SF19">
    <property type="entry name" value="ATP-DEPENDENT CLP PROTEASE ADAPTER PROTEIN CLPS"/>
    <property type="match status" value="1"/>
</dbReference>
<keyword evidence="4" id="KW-0645">Protease</keyword>
<evidence type="ECO:0000256" key="2">
    <source>
        <dbReference type="SAM" id="MobiDB-lite"/>
    </source>
</evidence>
<organism evidence="4 5">
    <name type="scientific">Stagnimonas aquatica</name>
    <dbReference type="NCBI Taxonomy" id="2689987"/>
    <lineage>
        <taxon>Bacteria</taxon>
        <taxon>Pseudomonadati</taxon>
        <taxon>Pseudomonadota</taxon>
        <taxon>Gammaproteobacteria</taxon>
        <taxon>Nevskiales</taxon>
        <taxon>Nevskiaceae</taxon>
        <taxon>Stagnimonas</taxon>
    </lineage>
</organism>
<proteinExistence type="inferred from homology"/>
<dbReference type="HAMAP" id="MF_00302">
    <property type="entry name" value="ClpS"/>
    <property type="match status" value="1"/>
</dbReference>
<dbReference type="EMBL" id="RJVO01000005">
    <property type="protein sequence ID" value="ROH89157.1"/>
    <property type="molecule type" value="Genomic_DNA"/>
</dbReference>